<keyword evidence="7" id="KW-1185">Reference proteome</keyword>
<protein>
    <submittedName>
        <fullName evidence="6">Methylase involved in ubiquinone/menaquinone biosynthesis</fullName>
    </submittedName>
</protein>
<proteinExistence type="predicted"/>
<keyword evidence="2" id="KW-0808">Transferase</keyword>
<dbReference type="EMBL" id="CM001488">
    <property type="protein sequence ID" value="EIM63341.1"/>
    <property type="molecule type" value="Genomic_DNA"/>
</dbReference>
<evidence type="ECO:0000256" key="1">
    <source>
        <dbReference type="ARBA" id="ARBA00022603"/>
    </source>
</evidence>
<feature type="domain" description="BVU-1015-like N-terminal dimerisation-like" evidence="5">
    <location>
        <begin position="18"/>
        <end position="87"/>
    </location>
</feature>
<evidence type="ECO:0000313" key="6">
    <source>
        <dbReference type="EMBL" id="EIM63341.1"/>
    </source>
</evidence>
<name>I5B1H8_9BACT</name>
<reference evidence="6 7" key="2">
    <citation type="submission" date="2012-02" db="EMBL/GenBank/DDBJ databases">
        <title>Improved High-Quality Draft sequence of Desulfobacter postgatei 2ac9.</title>
        <authorList>
            <consortium name="US DOE Joint Genome Institute"/>
            <person name="Lucas S."/>
            <person name="Han J."/>
            <person name="Lapidus A."/>
            <person name="Cheng J.-F."/>
            <person name="Goodwin L."/>
            <person name="Pitluck S."/>
            <person name="Peters L."/>
            <person name="Ovchinnikova G."/>
            <person name="Held B."/>
            <person name="Detter J.C."/>
            <person name="Han C."/>
            <person name="Tapia R."/>
            <person name="Land M."/>
            <person name="Hauser L."/>
            <person name="Kyrpides N."/>
            <person name="Ivanova N."/>
            <person name="Pagani I."/>
            <person name="Orellana R."/>
            <person name="Lovley D."/>
            <person name="Woyke T."/>
        </authorList>
    </citation>
    <scope>NUCLEOTIDE SEQUENCE [LARGE SCALE GENOMIC DNA]</scope>
    <source>
        <strain evidence="6 7">2ac9</strain>
    </source>
</reference>
<dbReference type="PROSITE" id="PS51683">
    <property type="entry name" value="SAM_OMT_II"/>
    <property type="match status" value="1"/>
</dbReference>
<dbReference type="GO" id="GO:0032259">
    <property type="term" value="P:methylation"/>
    <property type="evidence" value="ECO:0007669"/>
    <property type="project" value="UniProtKB-KW"/>
</dbReference>
<dbReference type="InterPro" id="IPR029063">
    <property type="entry name" value="SAM-dependent_MTases_sf"/>
</dbReference>
<evidence type="ECO:0000256" key="2">
    <source>
        <dbReference type="ARBA" id="ARBA00022679"/>
    </source>
</evidence>
<dbReference type="InterPro" id="IPR036388">
    <property type="entry name" value="WH-like_DNA-bd_sf"/>
</dbReference>
<dbReference type="SUPFAM" id="SSF46785">
    <property type="entry name" value="Winged helix' DNA-binding domain"/>
    <property type="match status" value="1"/>
</dbReference>
<dbReference type="RefSeq" id="WP_004072402.1">
    <property type="nucleotide sequence ID" value="NZ_CM001488.1"/>
</dbReference>
<evidence type="ECO:0000259" key="5">
    <source>
        <dbReference type="Pfam" id="PF21212"/>
    </source>
</evidence>
<dbReference type="Gene3D" id="3.40.50.150">
    <property type="entry name" value="Vaccinia Virus protein VP39"/>
    <property type="match status" value="1"/>
</dbReference>
<dbReference type="PANTHER" id="PTHR43712:SF2">
    <property type="entry name" value="O-METHYLTRANSFERASE CICE"/>
    <property type="match status" value="1"/>
</dbReference>
<dbReference type="Gene3D" id="1.10.10.10">
    <property type="entry name" value="Winged helix-like DNA-binding domain superfamily/Winged helix DNA-binding domain"/>
    <property type="match status" value="1"/>
</dbReference>
<evidence type="ECO:0000256" key="3">
    <source>
        <dbReference type="ARBA" id="ARBA00022691"/>
    </source>
</evidence>
<keyword evidence="1 6" id="KW-0489">Methyltransferase</keyword>
<evidence type="ECO:0000313" key="7">
    <source>
        <dbReference type="Proteomes" id="UP000005778"/>
    </source>
</evidence>
<dbReference type="InterPro" id="IPR036390">
    <property type="entry name" value="WH_DNA-bd_sf"/>
</dbReference>
<dbReference type="InterPro" id="IPR001077">
    <property type="entry name" value="COMT_C"/>
</dbReference>
<sequence length="366" mass="40813">MDKKFDSGKKEVLRARYEAQKIAFAPVVFQAVRLLRDLNILKVIEAAGKPGLKIEAIAEQTGVSCYGVTILCETGLSQDVLEIKDDCYRLTNVGHFLLNDELTKVNMDFIHDVCYEGLFRLDQAIATGKPSGLEVFGKWSTIYEALSHLPPKVQKSWFAFDHFYSDSAFPDALPYVFDLKPKSLLDIGANTGKFAIQCVRHNPDVHVTMMDLPGQLAKAKENIAAQGFGNRITEYPICDLLDSKAPFPGGFDAVWMSQFLVCFSEAQISSLLERAKEALAPQGNLFILDTYWDRQKHEIAAYCLINSSPYFTAMANGNSRMYRFSQIESLITKAGFRIESVDDGLGMGHTLIRCRTNSNSACLPDC</sequence>
<keyword evidence="6" id="KW-0830">Ubiquinone</keyword>
<dbReference type="GO" id="GO:0008171">
    <property type="term" value="F:O-methyltransferase activity"/>
    <property type="evidence" value="ECO:0007669"/>
    <property type="project" value="InterPro"/>
</dbReference>
<accession>I5B1H8</accession>
<dbReference type="Gene3D" id="1.20.58.1390">
    <property type="match status" value="1"/>
</dbReference>
<dbReference type="Pfam" id="PF21212">
    <property type="entry name" value="Dimerisation2-like_dom"/>
    <property type="match status" value="1"/>
</dbReference>
<gene>
    <name evidence="6" type="ORF">DespoDRAFT_01393</name>
</gene>
<dbReference type="AlphaFoldDB" id="I5B1H8"/>
<organism evidence="6 7">
    <name type="scientific">Desulfobacter postgatei 2ac9</name>
    <dbReference type="NCBI Taxonomy" id="879212"/>
    <lineage>
        <taxon>Bacteria</taxon>
        <taxon>Pseudomonadati</taxon>
        <taxon>Thermodesulfobacteriota</taxon>
        <taxon>Desulfobacteria</taxon>
        <taxon>Desulfobacterales</taxon>
        <taxon>Desulfobacteraceae</taxon>
        <taxon>Desulfobacter</taxon>
    </lineage>
</organism>
<dbReference type="OrthoDB" id="9767938at2"/>
<feature type="domain" description="O-methyltransferase C-terminal" evidence="4">
    <location>
        <begin position="182"/>
        <end position="337"/>
    </location>
</feature>
<dbReference type="STRING" id="879212.DespoDRAFT_01393"/>
<keyword evidence="3" id="KW-0949">S-adenosyl-L-methionine</keyword>
<dbReference type="InterPro" id="IPR049480">
    <property type="entry name" value="BVU_1015-like_N"/>
</dbReference>
<dbReference type="SUPFAM" id="SSF53335">
    <property type="entry name" value="S-adenosyl-L-methionine-dependent methyltransferases"/>
    <property type="match status" value="1"/>
</dbReference>
<dbReference type="eggNOG" id="COG2890">
    <property type="taxonomic scope" value="Bacteria"/>
</dbReference>
<dbReference type="Pfam" id="PF00891">
    <property type="entry name" value="Methyltransf_2"/>
    <property type="match status" value="1"/>
</dbReference>
<reference evidence="6 7" key="1">
    <citation type="submission" date="2011-09" db="EMBL/GenBank/DDBJ databases">
        <authorList>
            <consortium name="US DOE Joint Genome Institute (JGI-PGF)"/>
            <person name="Lucas S."/>
            <person name="Han J."/>
            <person name="Lapidus A."/>
            <person name="Cheng J.-F."/>
            <person name="Goodwin L."/>
            <person name="Pitluck S."/>
            <person name="Peters L."/>
            <person name="Land M.L."/>
            <person name="Hauser L."/>
            <person name="Orellana R."/>
            <person name="Lovley D."/>
            <person name="Woyke T.J."/>
        </authorList>
    </citation>
    <scope>NUCLEOTIDE SEQUENCE [LARGE SCALE GENOMIC DNA]</scope>
    <source>
        <strain evidence="6 7">2ac9</strain>
    </source>
</reference>
<dbReference type="InterPro" id="IPR016461">
    <property type="entry name" value="COMT-like"/>
</dbReference>
<dbReference type="CDD" id="cd02440">
    <property type="entry name" value="AdoMet_MTases"/>
    <property type="match status" value="1"/>
</dbReference>
<evidence type="ECO:0000259" key="4">
    <source>
        <dbReference type="Pfam" id="PF00891"/>
    </source>
</evidence>
<dbReference type="Proteomes" id="UP000005778">
    <property type="component" value="Chromosome"/>
</dbReference>
<dbReference type="PANTHER" id="PTHR43712">
    <property type="entry name" value="PUTATIVE (AFU_ORTHOLOGUE AFUA_4G14580)-RELATED"/>
    <property type="match status" value="1"/>
</dbReference>
<dbReference type="HOGENOM" id="CLU_005533_3_0_7"/>